<dbReference type="GO" id="GO:0044283">
    <property type="term" value="P:small molecule biosynthetic process"/>
    <property type="evidence" value="ECO:0007669"/>
    <property type="project" value="UniProtKB-ARBA"/>
</dbReference>
<dbReference type="InterPro" id="IPR044861">
    <property type="entry name" value="IPNS-like_FE2OG_OXY"/>
</dbReference>
<dbReference type="Proteomes" id="UP000596902">
    <property type="component" value="Unassembled WGS sequence"/>
</dbReference>
<dbReference type="RefSeq" id="XP_038792111.1">
    <property type="nucleotide sequence ID" value="XM_038926255.1"/>
</dbReference>
<dbReference type="Pfam" id="PF05183">
    <property type="entry name" value="RdRP"/>
    <property type="match status" value="1"/>
</dbReference>
<dbReference type="PANTHER" id="PTHR23079:SF17">
    <property type="entry name" value="RNA-DEPENDENT RNA POLYMERASE"/>
    <property type="match status" value="1"/>
</dbReference>
<dbReference type="Pfam" id="PF25358">
    <property type="entry name" value="PH_fung_RdRP"/>
    <property type="match status" value="1"/>
</dbReference>
<accession>A0A8H7BMK2</accession>
<dbReference type="InterPro" id="IPR027443">
    <property type="entry name" value="IPNS-like_sf"/>
</dbReference>
<feature type="compositionally biased region" description="Basic and acidic residues" evidence="1">
    <location>
        <begin position="438"/>
        <end position="453"/>
    </location>
</feature>
<dbReference type="GO" id="GO:0031380">
    <property type="term" value="C:nuclear RNA-directed RNA polymerase complex"/>
    <property type="evidence" value="ECO:0007669"/>
    <property type="project" value="TreeGrafter"/>
</dbReference>
<dbReference type="PANTHER" id="PTHR23079">
    <property type="entry name" value="RNA-DEPENDENT RNA POLYMERASE"/>
    <property type="match status" value="1"/>
</dbReference>
<evidence type="ECO:0000256" key="1">
    <source>
        <dbReference type="SAM" id="MobiDB-lite"/>
    </source>
</evidence>
<protein>
    <submittedName>
        <fullName evidence="3">Rna-dependent rna polymeras-like protein</fullName>
    </submittedName>
</protein>
<proteinExistence type="predicted"/>
<comment type="caution">
    <text evidence="3">The sequence shown here is derived from an EMBL/GenBank/DDBJ whole genome shotgun (WGS) entry which is preliminary data.</text>
</comment>
<feature type="domain" description="Fe2OG dioxygenase" evidence="2">
    <location>
        <begin position="176"/>
        <end position="294"/>
    </location>
</feature>
<dbReference type="EMBL" id="JAAABM010000001">
    <property type="protein sequence ID" value="KAF7682232.1"/>
    <property type="molecule type" value="Genomic_DNA"/>
</dbReference>
<dbReference type="Gene3D" id="2.60.120.330">
    <property type="entry name" value="B-lactam Antibiotic, Isopenicillin N Synthase, Chain"/>
    <property type="match status" value="1"/>
</dbReference>
<dbReference type="InterPro" id="IPR005123">
    <property type="entry name" value="Oxoglu/Fe-dep_dioxygenase_dom"/>
</dbReference>
<dbReference type="InterPro" id="IPR026992">
    <property type="entry name" value="DIOX_N"/>
</dbReference>
<sequence length="1552" mass="175996">MSEIPVVDFGAFFQGGESDKKRIAKEVDDAFRGVGFVYLKNHGVKKKLVEECFAWSKKFFDLPLETKMLAPHPPGGSHHRGYSAPGVEKVSQGVYDVNELNKLRETPDYKESYESGNVNDEAQPNIWLPEDRLPGFRAFMENYFTECASLIHSILDALSIALDVPEPGLSPTHSESLFQLRLLHYPSIDAEQLRNNERSRINAHSDFGTLTLLFQDKVGGLEVQDPVEPSTFRAAEPIEDTVLVNIGDLMARWSNDRWKSSVHRVGLPPTLQGGGKAGEVVVPDRYSIPVFATPNMDTIIDTLPGCWDEKNPKKYEPVTAWGHILRYSADQLVEAPQAFAMDIYIPEVPKNANNVQLKIFLKDLLLKLEVLAFDIQKYGGHNGKPHFAILTIPSTTKGNKFLQLYGSRGRRVALQSLEFQGQRLVFQLSNRPGQPDPLKVKSLQEREEAERSKLGSQASTLKLERPLKRSTLSFHTLMTGVWDYDRLGKLVFDQKFKDKRNGFITFGKSALVIYLQAGVSENFNWHCRIDIPYAIIEHTIPSADNGRHETITFTLKSPPKFYEIQSTDDLHLYTGQQASHEPNDISSLLAKMNMKPQKKVLRLQRLCKLSKANDKNSALCMVYKIAFPDHQTARFAWNFVKDFSVLDTHCWKTMIPANRTNSIEAEYLFVENKLREAFEFGIRYQLLALVLEGTITPLKMFELIPAVKNIARQHGEDLTAIAVRCLGNQIPTPAPGVEAAEFEIKTLTNVLNESIAKSKFHEVTSRDLRVEHSKQHLVSTYKATVTPTGILLRGPDWGTSNRILRKYATHSEYFMRVFFADEDGLSVFHDPRASQETVYERFKCVLQDGIPVAGRTFHFLGFSHASLRTHQAWFMAPFEKNGITRYTDSVYQHVDTIFSVQVPSTAFATETKDDIVRNGRTFSDGCGTISLELIRKVWKALPPDRRRLRPTILQIRYRGAKGVLSLDQSLPDEQLHVRKSMTKYIANETWQALELCGAAYKPLQVFLNHQFIKILEDLGVPARNFKAVQDEAVSTLKRMTEHPLNAASFLEYSHSGVFAKVPKLFQLMHQINLSFHEDKFLTDIVEVAAMANLRSMKYRARIPIERGYLLYGIMDETNTLREGEVYIATRDYDLNGGLKTKRLVGDRVVITRAPALHPGDVQLVTAVDVPNSSPLHALHNCVVFSQQGPRDLPSQLSGGDLDGDLFHIIFDPRLIPDFTVPPADYPSTPAKDLGRPVEVNDIVNFFIEYMNMDRLGQISNKHKIRADKAPVGTHDTECQLLAKLASDAVDFSKSGIPADMASIPRGADHIRPDFMAPVSNLVINELGATELEELEGDDIDDPDSVSVLDPDKARSRYYRSDKTLGVLYRDIDEKKFFARLKDNFETRRPRIGESLVQKLERYIVREIQGVQWEHYWDFAEELREAYEENLLEIMDTLRPTRGQPLTELEVFSGNILGKKERAPSRYIREANQEVQERFNRDVNSMIKSIIKGDTDGEDDADSEALPRSVACFMVALETVGWENYRNLKSWKYVAAAVCLEQLERYNGHLRPL</sequence>
<feature type="region of interest" description="Disordered" evidence="1">
    <location>
        <begin position="435"/>
        <end position="457"/>
    </location>
</feature>
<reference evidence="3" key="2">
    <citation type="submission" date="2020-08" db="EMBL/GenBank/DDBJ databases">
        <title>Draft Genome Sequence of Cumin Blight Pathogen Alternaria burnsii.</title>
        <authorList>
            <person name="Feng Z."/>
        </authorList>
    </citation>
    <scope>NUCLEOTIDE SEQUENCE</scope>
    <source>
        <strain evidence="3">CBS107.38</strain>
    </source>
</reference>
<dbReference type="PRINTS" id="PR00682">
    <property type="entry name" value="IPNSYNTHASE"/>
</dbReference>
<dbReference type="PROSITE" id="PS51471">
    <property type="entry name" value="FE2OG_OXY"/>
    <property type="match status" value="1"/>
</dbReference>
<evidence type="ECO:0000313" key="3">
    <source>
        <dbReference type="EMBL" id="KAF7682232.1"/>
    </source>
</evidence>
<evidence type="ECO:0000259" key="2">
    <source>
        <dbReference type="PROSITE" id="PS51471"/>
    </source>
</evidence>
<dbReference type="GO" id="GO:0003968">
    <property type="term" value="F:RNA-directed RNA polymerase activity"/>
    <property type="evidence" value="ECO:0007669"/>
    <property type="project" value="UniProtKB-KW"/>
</dbReference>
<evidence type="ECO:0000313" key="4">
    <source>
        <dbReference type="Proteomes" id="UP000596902"/>
    </source>
</evidence>
<dbReference type="Pfam" id="PF14226">
    <property type="entry name" value="DIOX_N"/>
    <property type="match status" value="1"/>
</dbReference>
<dbReference type="InterPro" id="IPR007855">
    <property type="entry name" value="RDRP"/>
</dbReference>
<keyword evidence="4" id="KW-1185">Reference proteome</keyword>
<reference evidence="3" key="1">
    <citation type="submission" date="2020-01" db="EMBL/GenBank/DDBJ databases">
        <authorList>
            <person name="Feng Z.H.Z."/>
        </authorList>
    </citation>
    <scope>NUCLEOTIDE SEQUENCE</scope>
    <source>
        <strain evidence="3">CBS107.38</strain>
    </source>
</reference>
<dbReference type="GO" id="GO:0030422">
    <property type="term" value="P:siRNA processing"/>
    <property type="evidence" value="ECO:0007669"/>
    <property type="project" value="TreeGrafter"/>
</dbReference>
<dbReference type="GeneID" id="62199433"/>
<organism evidence="3 4">
    <name type="scientific">Alternaria burnsii</name>
    <dbReference type="NCBI Taxonomy" id="1187904"/>
    <lineage>
        <taxon>Eukaryota</taxon>
        <taxon>Fungi</taxon>
        <taxon>Dikarya</taxon>
        <taxon>Ascomycota</taxon>
        <taxon>Pezizomycotina</taxon>
        <taxon>Dothideomycetes</taxon>
        <taxon>Pleosporomycetidae</taxon>
        <taxon>Pleosporales</taxon>
        <taxon>Pleosporineae</taxon>
        <taxon>Pleosporaceae</taxon>
        <taxon>Alternaria</taxon>
        <taxon>Alternaria sect. Alternaria</taxon>
    </lineage>
</organism>
<dbReference type="InterPro" id="IPR057596">
    <property type="entry name" value="RDRP_core"/>
</dbReference>
<dbReference type="InterPro" id="IPR057503">
    <property type="entry name" value="PH_RdRP"/>
</dbReference>
<dbReference type="Pfam" id="PF03171">
    <property type="entry name" value="2OG-FeII_Oxy"/>
    <property type="match status" value="1"/>
</dbReference>
<dbReference type="GO" id="GO:0003723">
    <property type="term" value="F:RNA binding"/>
    <property type="evidence" value="ECO:0007669"/>
    <property type="project" value="UniProtKB-KW"/>
</dbReference>
<name>A0A8H7BMK2_9PLEO</name>
<dbReference type="SUPFAM" id="SSF51197">
    <property type="entry name" value="Clavaminate synthase-like"/>
    <property type="match status" value="1"/>
</dbReference>
<gene>
    <name evidence="3" type="ORF">GT037_001208</name>
</gene>